<dbReference type="PRINTS" id="PR00834">
    <property type="entry name" value="PROTEASES2C"/>
</dbReference>
<dbReference type="SUPFAM" id="SSF50494">
    <property type="entry name" value="Trypsin-like serine proteases"/>
    <property type="match status" value="1"/>
</dbReference>
<comment type="caution">
    <text evidence="6">The sequence shown here is derived from an EMBL/GenBank/DDBJ whole genome shotgun (WGS) entry which is preliminary data.</text>
</comment>
<dbReference type="Proteomes" id="UP000318437">
    <property type="component" value="Unassembled WGS sequence"/>
</dbReference>
<evidence type="ECO:0000256" key="3">
    <source>
        <dbReference type="ARBA" id="ARBA00022801"/>
    </source>
</evidence>
<keyword evidence="3" id="KW-0378">Hydrolase</keyword>
<keyword evidence="4" id="KW-0732">Signal</keyword>
<evidence type="ECO:0000256" key="4">
    <source>
        <dbReference type="SAM" id="SignalP"/>
    </source>
</evidence>
<dbReference type="RefSeq" id="WP_197530510.1">
    <property type="nucleotide sequence ID" value="NZ_SJPS01000002.1"/>
</dbReference>
<feature type="signal peptide" evidence="4">
    <location>
        <begin position="1"/>
        <end position="23"/>
    </location>
</feature>
<dbReference type="InterPro" id="IPR001940">
    <property type="entry name" value="Peptidase_S1C"/>
</dbReference>
<evidence type="ECO:0000256" key="2">
    <source>
        <dbReference type="ARBA" id="ARBA00022670"/>
    </source>
</evidence>
<dbReference type="Gene3D" id="2.30.42.10">
    <property type="match status" value="1"/>
</dbReference>
<gene>
    <name evidence="6" type="primary">htrA_2</name>
    <name evidence="6" type="ORF">Pla144_17830</name>
</gene>
<feature type="domain" description="PDZ" evidence="5">
    <location>
        <begin position="283"/>
        <end position="378"/>
    </location>
</feature>
<dbReference type="InterPro" id="IPR051201">
    <property type="entry name" value="Chloro_Bact_Ser_Proteases"/>
</dbReference>
<dbReference type="PANTHER" id="PTHR43343">
    <property type="entry name" value="PEPTIDASE S12"/>
    <property type="match status" value="1"/>
</dbReference>
<dbReference type="InterPro" id="IPR043504">
    <property type="entry name" value="Peptidase_S1_PA_chymotrypsin"/>
</dbReference>
<dbReference type="SMART" id="SM00228">
    <property type="entry name" value="PDZ"/>
    <property type="match status" value="1"/>
</dbReference>
<dbReference type="GO" id="GO:0006508">
    <property type="term" value="P:proteolysis"/>
    <property type="evidence" value="ECO:0007669"/>
    <property type="project" value="UniProtKB-KW"/>
</dbReference>
<dbReference type="PANTHER" id="PTHR43343:SF3">
    <property type="entry name" value="PROTEASE DO-LIKE 8, CHLOROPLASTIC"/>
    <property type="match status" value="1"/>
</dbReference>
<proteinExistence type="inferred from homology"/>
<dbReference type="InterPro" id="IPR001478">
    <property type="entry name" value="PDZ"/>
</dbReference>
<name>A0A5C6CU52_9BACT</name>
<dbReference type="SUPFAM" id="SSF50156">
    <property type="entry name" value="PDZ domain-like"/>
    <property type="match status" value="1"/>
</dbReference>
<sequence length="390" mass="41894" precursor="true">MKRYLAFGCLMGLLGLAVGTSSSEWINNLTHPSGIAYAVQPGVAAGVDSSPNWEVRPGAGNSLTPEEQTNIYVYEHANPSVVNINTRSVQIDRFFMMQRESEGSGSGAIIDKSGHILTNSHVVDGANEVEVTLASNKTYTAVLIGEDKEHDIAVLKIQAPSKELTPIVLGTSENVRVGQRVYVLGNPFGWDGTLTTGIVSSLNRDLPSRVPGRAMKSLIQTDAAMNPGNSGGPLLSTNGEMLGMCVAIATKTGQNAGVGFAIPIDRIKMIVPELIEHGHVVRADIGITHVMETESGLVVARLAPNGPAERAGLQGFRRVVQRRQQGPVIYETETVDRSHADRILAVDGEAIRTGARFLDKILEYKPGEVVYLTILRDGQQLEIPVTLVEE</sequence>
<accession>A0A5C6CU52</accession>
<comment type="similarity">
    <text evidence="1">Belongs to the peptidase S1C family.</text>
</comment>
<reference evidence="6 7" key="1">
    <citation type="submission" date="2019-02" db="EMBL/GenBank/DDBJ databases">
        <title>Deep-cultivation of Planctomycetes and their phenomic and genomic characterization uncovers novel biology.</title>
        <authorList>
            <person name="Wiegand S."/>
            <person name="Jogler M."/>
            <person name="Boedeker C."/>
            <person name="Pinto D."/>
            <person name="Vollmers J."/>
            <person name="Rivas-Marin E."/>
            <person name="Kohn T."/>
            <person name="Peeters S.H."/>
            <person name="Heuer A."/>
            <person name="Rast P."/>
            <person name="Oberbeckmann S."/>
            <person name="Bunk B."/>
            <person name="Jeske O."/>
            <person name="Meyerdierks A."/>
            <person name="Storesund J.E."/>
            <person name="Kallscheuer N."/>
            <person name="Luecker S."/>
            <person name="Lage O.M."/>
            <person name="Pohl T."/>
            <person name="Merkel B.J."/>
            <person name="Hornburger P."/>
            <person name="Mueller R.-W."/>
            <person name="Bruemmer F."/>
            <person name="Labrenz M."/>
            <person name="Spormann A.M."/>
            <person name="Op Den Camp H."/>
            <person name="Overmann J."/>
            <person name="Amann R."/>
            <person name="Jetten M.S.M."/>
            <person name="Mascher T."/>
            <person name="Medema M.H."/>
            <person name="Devos D.P."/>
            <person name="Kaster A.-K."/>
            <person name="Ovreas L."/>
            <person name="Rohde M."/>
            <person name="Galperin M.Y."/>
            <person name="Jogler C."/>
        </authorList>
    </citation>
    <scope>NUCLEOTIDE SEQUENCE [LARGE SCALE GENOMIC DNA]</scope>
    <source>
        <strain evidence="6 7">Pla144</strain>
    </source>
</reference>
<evidence type="ECO:0000259" key="5">
    <source>
        <dbReference type="SMART" id="SM00228"/>
    </source>
</evidence>
<evidence type="ECO:0000256" key="1">
    <source>
        <dbReference type="ARBA" id="ARBA00010541"/>
    </source>
</evidence>
<evidence type="ECO:0000313" key="7">
    <source>
        <dbReference type="Proteomes" id="UP000318437"/>
    </source>
</evidence>
<dbReference type="InterPro" id="IPR036034">
    <property type="entry name" value="PDZ_sf"/>
</dbReference>
<protein>
    <submittedName>
        <fullName evidence="6">Putative serine protease HtrA</fullName>
    </submittedName>
</protein>
<organism evidence="6 7">
    <name type="scientific">Bythopirellula polymerisocia</name>
    <dbReference type="NCBI Taxonomy" id="2528003"/>
    <lineage>
        <taxon>Bacteria</taxon>
        <taxon>Pseudomonadati</taxon>
        <taxon>Planctomycetota</taxon>
        <taxon>Planctomycetia</taxon>
        <taxon>Pirellulales</taxon>
        <taxon>Lacipirellulaceae</taxon>
        <taxon>Bythopirellula</taxon>
    </lineage>
</organism>
<dbReference type="GO" id="GO:0004252">
    <property type="term" value="F:serine-type endopeptidase activity"/>
    <property type="evidence" value="ECO:0007669"/>
    <property type="project" value="InterPro"/>
</dbReference>
<dbReference type="AlphaFoldDB" id="A0A5C6CU52"/>
<keyword evidence="7" id="KW-1185">Reference proteome</keyword>
<dbReference type="InterPro" id="IPR009003">
    <property type="entry name" value="Peptidase_S1_PA"/>
</dbReference>
<dbReference type="Gene3D" id="2.40.10.10">
    <property type="entry name" value="Trypsin-like serine proteases"/>
    <property type="match status" value="2"/>
</dbReference>
<feature type="chain" id="PRO_5023013659" evidence="4">
    <location>
        <begin position="24"/>
        <end position="390"/>
    </location>
</feature>
<dbReference type="Pfam" id="PF13365">
    <property type="entry name" value="Trypsin_2"/>
    <property type="match status" value="1"/>
</dbReference>
<dbReference type="Pfam" id="PF13180">
    <property type="entry name" value="PDZ_2"/>
    <property type="match status" value="1"/>
</dbReference>
<dbReference type="EMBL" id="SJPS01000002">
    <property type="protein sequence ID" value="TWU28493.1"/>
    <property type="molecule type" value="Genomic_DNA"/>
</dbReference>
<evidence type="ECO:0000313" key="6">
    <source>
        <dbReference type="EMBL" id="TWU28493.1"/>
    </source>
</evidence>
<keyword evidence="2 6" id="KW-0645">Protease</keyword>